<dbReference type="SUPFAM" id="SSF56300">
    <property type="entry name" value="Metallo-dependent phosphatases"/>
    <property type="match status" value="1"/>
</dbReference>
<dbReference type="KEGG" id="vg:77954543"/>
<dbReference type="GeneID" id="77954543"/>
<reference evidence="2" key="1">
    <citation type="submission" date="2024-06" db="EMBL/GenBank/DDBJ databases">
        <authorList>
            <person name="Valenzuela N."/>
            <person name="Pablo J."/>
            <person name="Strother B."/>
            <person name="Cravalho Y."/>
            <person name="Barto Z."/>
            <person name="Kane C."/>
            <person name="Chong R.A."/>
            <person name="Kawasaki K."/>
            <person name="Cruz S."/>
            <person name="Porter M.L."/>
            <person name="Pearce R."/>
            <person name="Hohenstein G."/>
            <person name="Li K."/>
            <person name="Kaniho J."/>
            <person name="Sadones M."/>
            <person name="Hamlin F."/>
            <person name="Daniels M."/>
            <person name="McKee K."/>
            <person name="Furlong K.P."/>
            <person name="Rudner A.D."/>
            <person name="Beyer A.R."/>
            <person name="Edgington N.P."/>
            <person name="Freise A.C."/>
            <person name="Garcia Costas A.M."/>
            <person name="Gibb B.P."/>
            <person name="Klyczek K.K."/>
            <person name="Swerdlow S.J."/>
            <person name="Garlena R.A."/>
            <person name="Russell D.A."/>
            <person name="Jacobs-Sera D."/>
            <person name="Hatfull G.F."/>
        </authorList>
    </citation>
    <scope>NUCLEOTIDE SEQUENCE</scope>
</reference>
<gene>
    <name evidence="2" type="primary">35</name>
    <name evidence="2" type="ORF">SEA_KEALII_35</name>
</gene>
<evidence type="ECO:0000313" key="2">
    <source>
        <dbReference type="EMBL" id="UDL14641.1"/>
    </source>
</evidence>
<accession>A0AA94WVR6</accession>
<keyword evidence="3" id="KW-1185">Reference proteome</keyword>
<proteinExistence type="predicted"/>
<dbReference type="Pfam" id="PF12850">
    <property type="entry name" value="Metallophos_2"/>
    <property type="match status" value="1"/>
</dbReference>
<protein>
    <submittedName>
        <fullName evidence="2">Metallophosphoesterase</fullName>
    </submittedName>
</protein>
<dbReference type="Proteomes" id="UP000827862">
    <property type="component" value="Segment"/>
</dbReference>
<sequence>MSRVFFHSDWHFNHDFVARTRGYESAREHDEALIEAINAVVTKRDHIYVLGDVFMGSVRAGLAQIQRVNGIKHLVLGNHDPGHPTHRKSIPHTRRFLDVFDSVSLHEQVRLPGGRDVLLSHFPYEGDHDDRPDRYKQWRLRDEGAWLIHGHVHDTWTLRGRQINVGVDKWPAPCEASLMATMIDGFEALGVKHAPPLEGRL</sequence>
<dbReference type="EMBL" id="OK040777">
    <property type="protein sequence ID" value="UDL14641.1"/>
    <property type="molecule type" value="Genomic_DNA"/>
</dbReference>
<dbReference type="InterPro" id="IPR024654">
    <property type="entry name" value="Calcineurin-like_PHP_lpxH"/>
</dbReference>
<evidence type="ECO:0000259" key="1">
    <source>
        <dbReference type="Pfam" id="PF12850"/>
    </source>
</evidence>
<dbReference type="InterPro" id="IPR029052">
    <property type="entry name" value="Metallo-depent_PP-like"/>
</dbReference>
<dbReference type="Gene3D" id="3.60.21.10">
    <property type="match status" value="1"/>
</dbReference>
<dbReference type="RefSeq" id="YP_010678152.1">
    <property type="nucleotide sequence ID" value="NC_071031.1"/>
</dbReference>
<feature type="domain" description="Calcineurin-like phosphoesterase" evidence="1">
    <location>
        <begin position="8"/>
        <end position="155"/>
    </location>
</feature>
<name>A0AA94WVR6_9CAUD</name>
<organism evidence="2 3">
    <name type="scientific">Arthrobacter phage KeAlii</name>
    <dbReference type="NCBI Taxonomy" id="2885973"/>
    <lineage>
        <taxon>Viruses</taxon>
        <taxon>Duplodnaviria</taxon>
        <taxon>Heunggongvirae</taxon>
        <taxon>Uroviricota</taxon>
        <taxon>Caudoviricetes</taxon>
        <taxon>Casidaviridae</taxon>
        <taxon>Manhattanvirus</taxon>
        <taxon>Manhattanvirus kealii</taxon>
    </lineage>
</organism>
<evidence type="ECO:0000313" key="3">
    <source>
        <dbReference type="Proteomes" id="UP000827862"/>
    </source>
</evidence>